<dbReference type="Pfam" id="PF00293">
    <property type="entry name" value="NUDIX"/>
    <property type="match status" value="1"/>
</dbReference>
<dbReference type="Proteomes" id="UP000008914">
    <property type="component" value="Chromosome"/>
</dbReference>
<dbReference type="Gene3D" id="3.90.79.10">
    <property type="entry name" value="Nucleoside Triphosphate Pyrophosphohydrolase"/>
    <property type="match status" value="1"/>
</dbReference>
<dbReference type="InterPro" id="IPR020084">
    <property type="entry name" value="NUDIX_hydrolase_CS"/>
</dbReference>
<keyword evidence="4" id="KW-0460">Magnesium</keyword>
<dbReference type="CDD" id="cd18876">
    <property type="entry name" value="NUDIX_Hydrolase"/>
    <property type="match status" value="1"/>
</dbReference>
<dbReference type="PROSITE" id="PS51186">
    <property type="entry name" value="GNAT"/>
    <property type="match status" value="1"/>
</dbReference>
<evidence type="ECO:0000259" key="6">
    <source>
        <dbReference type="PROSITE" id="PS51186"/>
    </source>
</evidence>
<dbReference type="SUPFAM" id="SSF55729">
    <property type="entry name" value="Acyl-CoA N-acyltransferases (Nat)"/>
    <property type="match status" value="1"/>
</dbReference>
<dbReference type="KEGG" id="ica:Intca_1696"/>
<reference evidence="8 9" key="1">
    <citation type="journal article" date="2010" name="Stand. Genomic Sci.">
        <title>Complete genome sequence of Intrasporangium calvum type strain (7 KIP).</title>
        <authorList>
            <person name="Del Rio T.G."/>
            <person name="Chertkov O."/>
            <person name="Yasawong M."/>
            <person name="Lucas S."/>
            <person name="Deshpande S."/>
            <person name="Cheng J.F."/>
            <person name="Detter C."/>
            <person name="Tapia R."/>
            <person name="Han C."/>
            <person name="Goodwin L."/>
            <person name="Pitluck S."/>
            <person name="Liolios K."/>
            <person name="Ivanova N."/>
            <person name="Mavromatis K."/>
            <person name="Pati A."/>
            <person name="Chen A."/>
            <person name="Palaniappan K."/>
            <person name="Land M."/>
            <person name="Hauser L."/>
            <person name="Chang Y.J."/>
            <person name="Jeffries C.D."/>
            <person name="Rohde M."/>
            <person name="Pukall R."/>
            <person name="Sikorski J."/>
            <person name="Goker M."/>
            <person name="Woyke T."/>
            <person name="Bristow J."/>
            <person name="Eisen J.A."/>
            <person name="Markowitz V."/>
            <person name="Hugenholtz P."/>
            <person name="Kyrpides N.C."/>
            <person name="Klenk H.P."/>
            <person name="Lapidus A."/>
        </authorList>
    </citation>
    <scope>NUCLEOTIDE SEQUENCE [LARGE SCALE GENOMIC DNA]</scope>
    <source>
        <strain evidence="9">ATCC 23552 / DSM 43043 / JCM 3097 / NBRC 12989 / 7 KIP</strain>
    </source>
</reference>
<protein>
    <submittedName>
        <fullName evidence="8">NUDIX hydrolase</fullName>
    </submittedName>
</protein>
<evidence type="ECO:0000256" key="4">
    <source>
        <dbReference type="ARBA" id="ARBA00022842"/>
    </source>
</evidence>
<evidence type="ECO:0000256" key="5">
    <source>
        <dbReference type="RuleBase" id="RU003476"/>
    </source>
</evidence>
<name>E6S9L3_INTC7</name>
<dbReference type="PROSITE" id="PS00893">
    <property type="entry name" value="NUDIX_BOX"/>
    <property type="match status" value="1"/>
</dbReference>
<dbReference type="GO" id="GO:0016747">
    <property type="term" value="F:acyltransferase activity, transferring groups other than amino-acyl groups"/>
    <property type="evidence" value="ECO:0007669"/>
    <property type="project" value="InterPro"/>
</dbReference>
<evidence type="ECO:0000256" key="2">
    <source>
        <dbReference type="ARBA" id="ARBA00005582"/>
    </source>
</evidence>
<evidence type="ECO:0000313" key="9">
    <source>
        <dbReference type="Proteomes" id="UP000008914"/>
    </source>
</evidence>
<dbReference type="InterPro" id="IPR016181">
    <property type="entry name" value="Acyl_CoA_acyltransferase"/>
</dbReference>
<dbReference type="Gene3D" id="3.40.630.30">
    <property type="match status" value="1"/>
</dbReference>
<dbReference type="CDD" id="cd04301">
    <property type="entry name" value="NAT_SF"/>
    <property type="match status" value="1"/>
</dbReference>
<dbReference type="eggNOG" id="COG1670">
    <property type="taxonomic scope" value="Bacteria"/>
</dbReference>
<keyword evidence="3 5" id="KW-0378">Hydrolase</keyword>
<proteinExistence type="inferred from homology"/>
<dbReference type="InterPro" id="IPR020476">
    <property type="entry name" value="Nudix_hydrolase"/>
</dbReference>
<dbReference type="PANTHER" id="PTHR43046">
    <property type="entry name" value="GDP-MANNOSE MANNOSYL HYDROLASE"/>
    <property type="match status" value="1"/>
</dbReference>
<evidence type="ECO:0000256" key="1">
    <source>
        <dbReference type="ARBA" id="ARBA00001946"/>
    </source>
</evidence>
<organism evidence="8 9">
    <name type="scientific">Intrasporangium calvum (strain ATCC 23552 / DSM 43043 / JCM 3097 / NBRC 12989 / NCIMB 10167 / NRRL B-3866 / 7 KIP)</name>
    <dbReference type="NCBI Taxonomy" id="710696"/>
    <lineage>
        <taxon>Bacteria</taxon>
        <taxon>Bacillati</taxon>
        <taxon>Actinomycetota</taxon>
        <taxon>Actinomycetes</taxon>
        <taxon>Micrococcales</taxon>
        <taxon>Intrasporangiaceae</taxon>
        <taxon>Intrasporangium</taxon>
    </lineage>
</organism>
<comment type="similarity">
    <text evidence="2 5">Belongs to the Nudix hydrolase family.</text>
</comment>
<evidence type="ECO:0000259" key="7">
    <source>
        <dbReference type="PROSITE" id="PS51462"/>
    </source>
</evidence>
<dbReference type="PRINTS" id="PR00502">
    <property type="entry name" value="NUDIXFAMILY"/>
</dbReference>
<dbReference type="HOGENOM" id="CLU_070783_0_0_11"/>
<sequence>MDHPEQATLRDGDLLLRRWTTENGEELLARATFLVEWRGNVAGSVEVRQLSEGVGSLSWVVHEPYRGQGIATRAVRLVIDFAFSTLGLGRVEARVNPVNRSALRVALRAGLRREGLLRANVRSGAQTDDTVLLGRLENDPAPGTREGFTAMLDSALPLKRAIAQGVLRNERGDILLCELAYKAEWDLPGGVVDPDESPASCLVREIEEELGLTVEPTGLLAVNWMPPWLGWRDAVLLVFDLGVAASDITDRLVLEDREIRAVHWADESVWVERVAAYTARMLRSVTQGASSPSPIAYLEDGLRPEWEPPRT</sequence>
<dbReference type="GO" id="GO:0016787">
    <property type="term" value="F:hydrolase activity"/>
    <property type="evidence" value="ECO:0007669"/>
    <property type="project" value="UniProtKB-KW"/>
</dbReference>
<evidence type="ECO:0000256" key="3">
    <source>
        <dbReference type="ARBA" id="ARBA00022801"/>
    </source>
</evidence>
<dbReference type="OrthoDB" id="4247482at2"/>
<dbReference type="Pfam" id="PF13302">
    <property type="entry name" value="Acetyltransf_3"/>
    <property type="match status" value="1"/>
</dbReference>
<dbReference type="eggNOG" id="COG0494">
    <property type="taxonomic scope" value="Bacteria"/>
</dbReference>
<comment type="cofactor">
    <cofactor evidence="1">
        <name>Mg(2+)</name>
        <dbReference type="ChEBI" id="CHEBI:18420"/>
    </cofactor>
</comment>
<dbReference type="RefSeq" id="WP_013492524.1">
    <property type="nucleotide sequence ID" value="NC_014830.1"/>
</dbReference>
<gene>
    <name evidence="8" type="ordered locus">Intca_1696</name>
</gene>
<dbReference type="STRING" id="710696.Intca_1696"/>
<accession>E6S9L3</accession>
<dbReference type="PANTHER" id="PTHR43046:SF12">
    <property type="entry name" value="GDP-MANNOSE MANNOSYL HYDROLASE"/>
    <property type="match status" value="1"/>
</dbReference>
<keyword evidence="9" id="KW-1185">Reference proteome</keyword>
<dbReference type="PROSITE" id="PS51462">
    <property type="entry name" value="NUDIX"/>
    <property type="match status" value="1"/>
</dbReference>
<dbReference type="InterPro" id="IPR000086">
    <property type="entry name" value="NUDIX_hydrolase_dom"/>
</dbReference>
<dbReference type="SUPFAM" id="SSF55811">
    <property type="entry name" value="Nudix"/>
    <property type="match status" value="1"/>
</dbReference>
<dbReference type="InterPro" id="IPR015797">
    <property type="entry name" value="NUDIX_hydrolase-like_dom_sf"/>
</dbReference>
<dbReference type="EMBL" id="CP002343">
    <property type="protein sequence ID" value="ADU48209.1"/>
    <property type="molecule type" value="Genomic_DNA"/>
</dbReference>
<feature type="domain" description="Nudix hydrolase" evidence="7">
    <location>
        <begin position="157"/>
        <end position="287"/>
    </location>
</feature>
<dbReference type="AlphaFoldDB" id="E6S9L3"/>
<feature type="domain" description="N-acetyltransferase" evidence="6">
    <location>
        <begin position="1"/>
        <end position="137"/>
    </location>
</feature>
<dbReference type="InterPro" id="IPR000182">
    <property type="entry name" value="GNAT_dom"/>
</dbReference>
<evidence type="ECO:0000313" key="8">
    <source>
        <dbReference type="EMBL" id="ADU48209.1"/>
    </source>
</evidence>